<dbReference type="OMA" id="AKTCEAM"/>
<evidence type="ECO:0000313" key="1">
    <source>
        <dbReference type="EMBL" id="KAB0879920.1"/>
    </source>
</evidence>
<dbReference type="InterPro" id="IPR012347">
    <property type="entry name" value="Ferritin-like"/>
</dbReference>
<dbReference type="Gene3D" id="1.20.1260.10">
    <property type="match status" value="1"/>
</dbReference>
<dbReference type="InterPro" id="IPR010287">
    <property type="entry name" value="DUF892_YciF-like"/>
</dbReference>
<dbReference type="EMBL" id="NCTU01000002">
    <property type="protein sequence ID" value="PUW07466.1"/>
    <property type="molecule type" value="Genomic_DNA"/>
</dbReference>
<accession>A0A2S9UHL2</accession>
<evidence type="ECO:0000313" key="2">
    <source>
        <dbReference type="EMBL" id="PUW07466.1"/>
    </source>
</evidence>
<dbReference type="Proteomes" id="UP000439917">
    <property type="component" value="Unassembled WGS sequence"/>
</dbReference>
<evidence type="ECO:0000313" key="3">
    <source>
        <dbReference type="Proteomes" id="UP000244856"/>
    </source>
</evidence>
<dbReference type="AlphaFoldDB" id="A0A2S9UHL2"/>
<protein>
    <submittedName>
        <fullName evidence="2">Ferritin-like domain-containing protein</fullName>
    </submittedName>
</protein>
<dbReference type="GeneID" id="45715504"/>
<dbReference type="Proteomes" id="UP000244856">
    <property type="component" value="Unassembled WGS sequence"/>
</dbReference>
<dbReference type="EMBL" id="WAGF01000007">
    <property type="protein sequence ID" value="KAB0879920.1"/>
    <property type="molecule type" value="Genomic_DNA"/>
</dbReference>
<sequence length="166" mass="18149">MQIKTAQDLFVHLLSDTYSAEKQLTRALPKLARAASDEKLAAAFRAHLEETRGQIERIDQVVESVPELKLRRIKCVAMEGLIEEGQEVIDEIEQGPVRDAGLIAAAQKVEHYEIAAYGTLCTLAEQLGYKDAKKLLAATLEEEKSTDGKLTTIAETAINAKASKAA</sequence>
<reference evidence="1 4" key="2">
    <citation type="submission" date="2019-09" db="EMBL/GenBank/DDBJ databases">
        <title>Prevalence, distribution, and phylogeny of type two toxin-antitoxin genes possessed by Cronobacter species where C. sakazakii homologs follow sequence type lineages.</title>
        <authorList>
            <person name="Finkelstein S."/>
            <person name="Negrete F."/>
            <person name="Jang H."/>
            <person name="Gopinath G.R."/>
            <person name="Tall B.D."/>
        </authorList>
    </citation>
    <scope>NUCLEOTIDE SEQUENCE [LARGE SCALE GENOMIC DNA]</scope>
    <source>
        <strain evidence="1 4">MOD1_Comp4</strain>
    </source>
</reference>
<dbReference type="InterPro" id="IPR009078">
    <property type="entry name" value="Ferritin-like_SF"/>
</dbReference>
<proteinExistence type="predicted"/>
<dbReference type="InterPro" id="IPR047114">
    <property type="entry name" value="YciF"/>
</dbReference>
<gene>
    <name evidence="2" type="ORF">B7T07_04265</name>
    <name evidence="1" type="ORF">FZI38_07820</name>
</gene>
<dbReference type="RefSeq" id="WP_004385277.1">
    <property type="nucleotide sequence ID" value="NZ_CABMLV010000001.1"/>
</dbReference>
<name>A0A2S9UHL2_CROSK</name>
<evidence type="ECO:0000313" key="4">
    <source>
        <dbReference type="Proteomes" id="UP000439917"/>
    </source>
</evidence>
<dbReference type="KEGG" id="csj:CSK29544_02972"/>
<dbReference type="PANTHER" id="PTHR30565">
    <property type="entry name" value="PROTEIN YCIF"/>
    <property type="match status" value="1"/>
</dbReference>
<reference evidence="2 3" key="1">
    <citation type="submission" date="2017-04" db="EMBL/GenBank/DDBJ databases">
        <title>Cronobacter sakazakii, ST83 Lineage Isolates.</title>
        <authorList>
            <person name="Chase H."/>
            <person name="Tall B."/>
            <person name="Gopinath G."/>
            <person name="Lehner A."/>
        </authorList>
    </citation>
    <scope>NUCLEOTIDE SEQUENCE [LARGE SCALE GENOMIC DNA]</scope>
    <source>
        <strain evidence="2 3">MOD1_Comp15</strain>
    </source>
</reference>
<dbReference type="Pfam" id="PF05974">
    <property type="entry name" value="DUF892"/>
    <property type="match status" value="1"/>
</dbReference>
<dbReference type="SUPFAM" id="SSF47240">
    <property type="entry name" value="Ferritin-like"/>
    <property type="match status" value="1"/>
</dbReference>
<organism evidence="2 3">
    <name type="scientific">Cronobacter sakazakii</name>
    <name type="common">Enterobacter sakazakii</name>
    <dbReference type="NCBI Taxonomy" id="28141"/>
    <lineage>
        <taxon>Bacteria</taxon>
        <taxon>Pseudomonadati</taxon>
        <taxon>Pseudomonadota</taxon>
        <taxon>Gammaproteobacteria</taxon>
        <taxon>Enterobacterales</taxon>
        <taxon>Enterobacteriaceae</taxon>
        <taxon>Cronobacter</taxon>
    </lineage>
</organism>
<dbReference type="CDD" id="cd07909">
    <property type="entry name" value="YciF"/>
    <property type="match status" value="1"/>
</dbReference>
<comment type="caution">
    <text evidence="2">The sequence shown here is derived from an EMBL/GenBank/DDBJ whole genome shotgun (WGS) entry which is preliminary data.</text>
</comment>
<dbReference type="PANTHER" id="PTHR30565:SF9">
    <property type="entry name" value="PROTEIN YCIF"/>
    <property type="match status" value="1"/>
</dbReference>